<feature type="non-terminal residue" evidence="2">
    <location>
        <position position="1"/>
    </location>
</feature>
<dbReference type="Proteomes" id="UP000233551">
    <property type="component" value="Unassembled WGS sequence"/>
</dbReference>
<sequence>GADNPNQEVMARTKVPTPRNRENPQIGDSPDSGGCGYDPRHQTLIRVIGGLSLIGVVNAL</sequence>
<feature type="region of interest" description="Disordered" evidence="1">
    <location>
        <begin position="1"/>
        <end position="38"/>
    </location>
</feature>
<gene>
    <name evidence="2" type="ORF">CRG98_046455</name>
</gene>
<dbReference type="AlphaFoldDB" id="A0A2I0HPF3"/>
<keyword evidence="3" id="KW-1185">Reference proteome</keyword>
<protein>
    <submittedName>
        <fullName evidence="2">Uncharacterized protein</fullName>
    </submittedName>
</protein>
<name>A0A2I0HPF3_PUNGR</name>
<evidence type="ECO:0000313" key="2">
    <source>
        <dbReference type="EMBL" id="PKI33136.1"/>
    </source>
</evidence>
<organism evidence="2 3">
    <name type="scientific">Punica granatum</name>
    <name type="common">Pomegranate</name>
    <dbReference type="NCBI Taxonomy" id="22663"/>
    <lineage>
        <taxon>Eukaryota</taxon>
        <taxon>Viridiplantae</taxon>
        <taxon>Streptophyta</taxon>
        <taxon>Embryophyta</taxon>
        <taxon>Tracheophyta</taxon>
        <taxon>Spermatophyta</taxon>
        <taxon>Magnoliopsida</taxon>
        <taxon>eudicotyledons</taxon>
        <taxon>Gunneridae</taxon>
        <taxon>Pentapetalae</taxon>
        <taxon>rosids</taxon>
        <taxon>malvids</taxon>
        <taxon>Myrtales</taxon>
        <taxon>Lythraceae</taxon>
        <taxon>Punica</taxon>
    </lineage>
</organism>
<evidence type="ECO:0000256" key="1">
    <source>
        <dbReference type="SAM" id="MobiDB-lite"/>
    </source>
</evidence>
<accession>A0A2I0HPF3</accession>
<evidence type="ECO:0000313" key="3">
    <source>
        <dbReference type="Proteomes" id="UP000233551"/>
    </source>
</evidence>
<proteinExistence type="predicted"/>
<reference evidence="2 3" key="1">
    <citation type="submission" date="2017-11" db="EMBL/GenBank/DDBJ databases">
        <title>De-novo sequencing of pomegranate (Punica granatum L.) genome.</title>
        <authorList>
            <person name="Akparov Z."/>
            <person name="Amiraslanov A."/>
            <person name="Hajiyeva S."/>
            <person name="Abbasov M."/>
            <person name="Kaur K."/>
            <person name="Hamwieh A."/>
            <person name="Solovyev V."/>
            <person name="Salamov A."/>
            <person name="Braich B."/>
            <person name="Kosarev P."/>
            <person name="Mahmoud A."/>
            <person name="Hajiyev E."/>
            <person name="Babayeva S."/>
            <person name="Izzatullayeva V."/>
            <person name="Mammadov A."/>
            <person name="Mammadov A."/>
            <person name="Sharifova S."/>
            <person name="Ojaghi J."/>
            <person name="Eynullazada K."/>
            <person name="Bayramov B."/>
            <person name="Abdulazimova A."/>
            <person name="Shahmuradov I."/>
        </authorList>
    </citation>
    <scope>NUCLEOTIDE SEQUENCE [LARGE SCALE GENOMIC DNA]</scope>
    <source>
        <strain evidence="3">cv. AG2017</strain>
        <tissue evidence="2">Leaf</tissue>
    </source>
</reference>
<comment type="caution">
    <text evidence="2">The sequence shown here is derived from an EMBL/GenBank/DDBJ whole genome shotgun (WGS) entry which is preliminary data.</text>
</comment>
<dbReference type="EMBL" id="PGOL01006949">
    <property type="protein sequence ID" value="PKI33136.1"/>
    <property type="molecule type" value="Genomic_DNA"/>
</dbReference>